<feature type="compositionally biased region" description="Basic and acidic residues" evidence="1">
    <location>
        <begin position="32"/>
        <end position="41"/>
    </location>
</feature>
<organism evidence="2 3">
    <name type="scientific">Streptomyces coelicoflavus</name>
    <dbReference type="NCBI Taxonomy" id="285562"/>
    <lineage>
        <taxon>Bacteria</taxon>
        <taxon>Bacillati</taxon>
        <taxon>Actinomycetota</taxon>
        <taxon>Actinomycetes</taxon>
        <taxon>Kitasatosporales</taxon>
        <taxon>Streptomycetaceae</taxon>
        <taxon>Streptomyces</taxon>
    </lineage>
</organism>
<accession>A0A6N9UQW0</accession>
<dbReference type="Proteomes" id="UP000469545">
    <property type="component" value="Unassembled WGS sequence"/>
</dbReference>
<feature type="compositionally biased region" description="Low complexity" evidence="1">
    <location>
        <begin position="73"/>
        <end position="83"/>
    </location>
</feature>
<name>A0A6N9UQW0_9ACTN</name>
<keyword evidence="3" id="KW-1185">Reference proteome</keyword>
<gene>
    <name evidence="2" type="ORF">G3I46_26310</name>
</gene>
<evidence type="ECO:0000256" key="1">
    <source>
        <dbReference type="SAM" id="MobiDB-lite"/>
    </source>
</evidence>
<dbReference type="AlphaFoldDB" id="A0A6N9UQW0"/>
<sequence>MGEQGHQAPSPASAAAPESNYPSTASNGQKEPAQDEAHVHVAETSVAPPPAVKKPKKAEPAMPKAPTKKAPDAKPATKTAPKKSAPEVYTHVVPDPETQSATVDEDEDEPDAWDNLGDLLRYLTPFLAALPPTFLPDMASESFEPFSDIGQTLQPDKLERLPSVELPSAPISTDPQPETFVG</sequence>
<comment type="caution">
    <text evidence="2">The sequence shown here is derived from an EMBL/GenBank/DDBJ whole genome shotgun (WGS) entry which is preliminary data.</text>
</comment>
<proteinExistence type="predicted"/>
<reference evidence="2 3" key="1">
    <citation type="submission" date="2020-01" db="EMBL/GenBank/DDBJ databases">
        <title>Insect and environment-associated Actinomycetes.</title>
        <authorList>
            <person name="Currrie C."/>
            <person name="Chevrette M."/>
            <person name="Carlson C."/>
            <person name="Stubbendieck R."/>
            <person name="Wendt-Pienkowski E."/>
        </authorList>
    </citation>
    <scope>NUCLEOTIDE SEQUENCE [LARGE SCALE GENOMIC DNA]</scope>
    <source>
        <strain evidence="2 3">SID14172</strain>
    </source>
</reference>
<feature type="region of interest" description="Disordered" evidence="1">
    <location>
        <begin position="159"/>
        <end position="182"/>
    </location>
</feature>
<feature type="compositionally biased region" description="Acidic residues" evidence="1">
    <location>
        <begin position="103"/>
        <end position="112"/>
    </location>
</feature>
<dbReference type="RefSeq" id="WP_164142329.1">
    <property type="nucleotide sequence ID" value="NZ_JAAGMB010000570.1"/>
</dbReference>
<dbReference type="EMBL" id="JAAGMB010000570">
    <property type="protein sequence ID" value="NEB19964.1"/>
    <property type="molecule type" value="Genomic_DNA"/>
</dbReference>
<feature type="region of interest" description="Disordered" evidence="1">
    <location>
        <begin position="1"/>
        <end position="112"/>
    </location>
</feature>
<evidence type="ECO:0000313" key="3">
    <source>
        <dbReference type="Proteomes" id="UP000469545"/>
    </source>
</evidence>
<feature type="compositionally biased region" description="Low complexity" evidence="1">
    <location>
        <begin position="8"/>
        <end position="23"/>
    </location>
</feature>
<evidence type="ECO:0000313" key="2">
    <source>
        <dbReference type="EMBL" id="NEB19964.1"/>
    </source>
</evidence>
<protein>
    <submittedName>
        <fullName evidence="2">Uncharacterized protein</fullName>
    </submittedName>
</protein>